<sequence length="21" mass="2416">MSVPELLKWRERAAVRNGSES</sequence>
<dbReference type="Proteomes" id="UP001234811">
    <property type="component" value="Unassembled WGS sequence"/>
</dbReference>
<dbReference type="InterPro" id="IPR009493">
    <property type="entry name" value="P2_GpE"/>
</dbReference>
<name>A0ABD5BTL2_SERMA</name>
<gene>
    <name evidence="1" type="ORF">RF091_25585</name>
</gene>
<organism evidence="1 2">
    <name type="scientific">Serratia marcescens</name>
    <dbReference type="NCBI Taxonomy" id="615"/>
    <lineage>
        <taxon>Bacteria</taxon>
        <taxon>Pseudomonadati</taxon>
        <taxon>Pseudomonadota</taxon>
        <taxon>Gammaproteobacteria</taxon>
        <taxon>Enterobacterales</taxon>
        <taxon>Yersiniaceae</taxon>
        <taxon>Serratia</taxon>
    </lineage>
</organism>
<dbReference type="AlphaFoldDB" id="A0ABD5BTL2"/>
<comment type="caution">
    <text evidence="1">The sequence shown here is derived from an EMBL/GenBank/DDBJ whole genome shotgun (WGS) entry which is preliminary data.</text>
</comment>
<protein>
    <submittedName>
        <fullName evidence="1">GpE family phage tail protein</fullName>
    </submittedName>
</protein>
<dbReference type="Pfam" id="PF06528">
    <property type="entry name" value="Phage_P2_GpE"/>
    <property type="match status" value="1"/>
</dbReference>
<reference evidence="1 2" key="1">
    <citation type="submission" date="2023-07" db="EMBL/GenBank/DDBJ databases">
        <title>Pathogens genome sequencing project 196.</title>
        <authorList>
            <person name="Cao X."/>
        </authorList>
    </citation>
    <scope>NUCLEOTIDE SEQUENCE [LARGE SCALE GENOMIC DNA]</scope>
    <source>
        <strain evidence="1 2">SM41</strain>
    </source>
</reference>
<evidence type="ECO:0000313" key="2">
    <source>
        <dbReference type="Proteomes" id="UP001234811"/>
    </source>
</evidence>
<dbReference type="EMBL" id="JAVIPQ010000435">
    <property type="protein sequence ID" value="MDQ9558865.1"/>
    <property type="molecule type" value="Genomic_DNA"/>
</dbReference>
<accession>A0ABD5BTL2</accession>
<proteinExistence type="predicted"/>
<evidence type="ECO:0000313" key="1">
    <source>
        <dbReference type="EMBL" id="MDQ9558865.1"/>
    </source>
</evidence>
<dbReference type="RefSeq" id="WP_306341629.1">
    <property type="nucleotide sequence ID" value="NZ_CAMKIY010000008.1"/>
</dbReference>